<dbReference type="GO" id="GO:0000967">
    <property type="term" value="P:rRNA 5'-end processing"/>
    <property type="evidence" value="ECO:0007669"/>
    <property type="project" value="UniProtKB-UniRule"/>
</dbReference>
<dbReference type="CDD" id="cd16964">
    <property type="entry name" value="YqgF"/>
    <property type="match status" value="1"/>
</dbReference>
<protein>
    <recommendedName>
        <fullName evidence="5">Putative pre-16S rRNA nuclease</fullName>
        <ecNumber evidence="5">3.1.-.-</ecNumber>
    </recommendedName>
</protein>
<comment type="similarity">
    <text evidence="5">Belongs to the YqgF HJR family.</text>
</comment>
<dbReference type="GO" id="GO:0005829">
    <property type="term" value="C:cytosol"/>
    <property type="evidence" value="ECO:0007669"/>
    <property type="project" value="TreeGrafter"/>
</dbReference>
<evidence type="ECO:0000256" key="1">
    <source>
        <dbReference type="ARBA" id="ARBA00022490"/>
    </source>
</evidence>
<dbReference type="HAMAP" id="MF_00651">
    <property type="entry name" value="Nuclease_YqgF"/>
    <property type="match status" value="1"/>
</dbReference>
<keyword evidence="3 5" id="KW-0540">Nuclease</keyword>
<keyword evidence="2 5" id="KW-0690">Ribosome biogenesis</keyword>
<dbReference type="GO" id="GO:0004518">
    <property type="term" value="F:nuclease activity"/>
    <property type="evidence" value="ECO:0007669"/>
    <property type="project" value="UniProtKB-KW"/>
</dbReference>
<comment type="function">
    <text evidence="5">Could be a nuclease involved in processing of the 5'-end of pre-16S rRNA.</text>
</comment>
<dbReference type="InterPro" id="IPR006641">
    <property type="entry name" value="YqgF/RNaseH-like_dom"/>
</dbReference>
<organism evidence="7">
    <name type="scientific">uncultured delta proteobacterium</name>
    <dbReference type="NCBI Taxonomy" id="34034"/>
    <lineage>
        <taxon>Bacteria</taxon>
        <taxon>Deltaproteobacteria</taxon>
        <taxon>environmental samples</taxon>
    </lineage>
</organism>
<gene>
    <name evidence="7" type="ORF">KL86DPRO_10800</name>
</gene>
<accession>A0A212J6D0</accession>
<evidence type="ECO:0000256" key="2">
    <source>
        <dbReference type="ARBA" id="ARBA00022517"/>
    </source>
</evidence>
<dbReference type="SMART" id="SM00732">
    <property type="entry name" value="YqgFc"/>
    <property type="match status" value="1"/>
</dbReference>
<evidence type="ECO:0000256" key="3">
    <source>
        <dbReference type="ARBA" id="ARBA00022722"/>
    </source>
</evidence>
<dbReference type="NCBIfam" id="TIGR00250">
    <property type="entry name" value="RNAse_H_YqgF"/>
    <property type="match status" value="1"/>
</dbReference>
<dbReference type="AlphaFoldDB" id="A0A212J6D0"/>
<dbReference type="InterPro" id="IPR037027">
    <property type="entry name" value="YqgF/RNaseH-like_dom_sf"/>
</dbReference>
<sequence length="157" mass="17205">MARVACMKRLPLARLSDNGMKYLAIDYGEKRTGIAVSDSGGSMAFARTTIHKVTRDGFWKDLLGVIEAEAAEALVVGMPKTADGQDTEIIRQIRNFIASLHRRCDLPVYVMEETLSSFDAELKLRDTKKNRSGLDGAAAAGILESFLNLPEDKRTAA</sequence>
<dbReference type="EC" id="3.1.-.-" evidence="5"/>
<dbReference type="InterPro" id="IPR012337">
    <property type="entry name" value="RNaseH-like_sf"/>
</dbReference>
<dbReference type="EMBL" id="FLUQ01000001">
    <property type="protein sequence ID" value="SBV95029.1"/>
    <property type="molecule type" value="Genomic_DNA"/>
</dbReference>
<dbReference type="PANTHER" id="PTHR33317:SF4">
    <property type="entry name" value="POLYNUCLEOTIDYL TRANSFERASE, RIBONUCLEASE H-LIKE SUPERFAMILY PROTEIN"/>
    <property type="match status" value="1"/>
</dbReference>
<keyword evidence="1 5" id="KW-0963">Cytoplasm</keyword>
<evidence type="ECO:0000256" key="5">
    <source>
        <dbReference type="HAMAP-Rule" id="MF_00651"/>
    </source>
</evidence>
<dbReference type="Pfam" id="PF03652">
    <property type="entry name" value="RuvX"/>
    <property type="match status" value="1"/>
</dbReference>
<evidence type="ECO:0000313" key="7">
    <source>
        <dbReference type="EMBL" id="SBV95029.1"/>
    </source>
</evidence>
<dbReference type="SUPFAM" id="SSF53098">
    <property type="entry name" value="Ribonuclease H-like"/>
    <property type="match status" value="1"/>
</dbReference>
<name>A0A212J6D0_9DELT</name>
<dbReference type="PANTHER" id="PTHR33317">
    <property type="entry name" value="POLYNUCLEOTIDYL TRANSFERASE, RIBONUCLEASE H-LIKE SUPERFAMILY PROTEIN"/>
    <property type="match status" value="1"/>
</dbReference>
<proteinExistence type="inferred from homology"/>
<evidence type="ECO:0000259" key="6">
    <source>
        <dbReference type="SMART" id="SM00732"/>
    </source>
</evidence>
<reference evidence="7" key="1">
    <citation type="submission" date="2016-04" db="EMBL/GenBank/DDBJ databases">
        <authorList>
            <person name="Evans L.H."/>
            <person name="Alamgir A."/>
            <person name="Owens N."/>
            <person name="Weber N.D."/>
            <person name="Virtaneva K."/>
            <person name="Barbian K."/>
            <person name="Babar A."/>
            <person name="Rosenke K."/>
        </authorList>
    </citation>
    <scope>NUCLEOTIDE SEQUENCE</scope>
    <source>
        <strain evidence="7">86</strain>
    </source>
</reference>
<comment type="subcellular location">
    <subcellularLocation>
        <location evidence="5">Cytoplasm</location>
    </subcellularLocation>
</comment>
<dbReference type="Gene3D" id="3.30.420.140">
    <property type="entry name" value="YqgF/RNase H-like domain"/>
    <property type="match status" value="1"/>
</dbReference>
<dbReference type="InterPro" id="IPR005227">
    <property type="entry name" value="YqgF"/>
</dbReference>
<feature type="domain" description="YqgF/RNase H-like" evidence="6">
    <location>
        <begin position="20"/>
        <end position="120"/>
    </location>
</feature>
<dbReference type="GO" id="GO:0016788">
    <property type="term" value="F:hydrolase activity, acting on ester bonds"/>
    <property type="evidence" value="ECO:0007669"/>
    <property type="project" value="UniProtKB-UniRule"/>
</dbReference>
<keyword evidence="4 5" id="KW-0378">Hydrolase</keyword>
<evidence type="ECO:0000256" key="4">
    <source>
        <dbReference type="ARBA" id="ARBA00022801"/>
    </source>
</evidence>